<dbReference type="AlphaFoldDB" id="A0A9N8HB89"/>
<accession>A0A9N8HB89</accession>
<keyword evidence="4" id="KW-1185">Reference proteome</keyword>
<gene>
    <name evidence="3" type="ORF">SEMRO_252_G099580.1</name>
</gene>
<keyword evidence="2" id="KW-0472">Membrane</keyword>
<evidence type="ECO:0000256" key="2">
    <source>
        <dbReference type="SAM" id="Phobius"/>
    </source>
</evidence>
<protein>
    <submittedName>
        <fullName evidence="3">Uncharacterized protein</fullName>
    </submittedName>
</protein>
<evidence type="ECO:0000256" key="1">
    <source>
        <dbReference type="SAM" id="MobiDB-lite"/>
    </source>
</evidence>
<dbReference type="Proteomes" id="UP001153069">
    <property type="component" value="Unassembled WGS sequence"/>
</dbReference>
<keyword evidence="2" id="KW-1133">Transmembrane helix</keyword>
<name>A0A9N8HB89_9STRA</name>
<proteinExistence type="predicted"/>
<dbReference type="InterPro" id="IPR036013">
    <property type="entry name" value="Band_7/SPFH_dom_sf"/>
</dbReference>
<organism evidence="3 4">
    <name type="scientific">Seminavis robusta</name>
    <dbReference type="NCBI Taxonomy" id="568900"/>
    <lineage>
        <taxon>Eukaryota</taxon>
        <taxon>Sar</taxon>
        <taxon>Stramenopiles</taxon>
        <taxon>Ochrophyta</taxon>
        <taxon>Bacillariophyta</taxon>
        <taxon>Bacillariophyceae</taxon>
        <taxon>Bacillariophycidae</taxon>
        <taxon>Naviculales</taxon>
        <taxon>Naviculaceae</taxon>
        <taxon>Seminavis</taxon>
    </lineage>
</organism>
<sequence>MQDCSSATRNNRGVAIIVLAAGTFFVGGVFLVDTVPIGSVGVKKYNGGTRNSSSTATADPMHLQVLQPGWHLRDRLGANPPSQWSTRRQHATFRTRVMDGQGHKVFVTVLVQYQLTDPKAFIQQQQQFQNQNDEKDQDQHQQRNYMYPKSSVKANKNNQILQSLVVQQAKADLAKVFGRDQTIKLLYTRKETMLDLGKALTQLLNKNKDLSGIRTLQTTILDVELSYKVDREMKKLNQIVASRNYEIKKWKEHVQQIQDKSEEQLKRIAAETMNGSKTATPHRNHNNSNTRPDNGGSRDGRD</sequence>
<evidence type="ECO:0000313" key="3">
    <source>
        <dbReference type="EMBL" id="CAB9506050.1"/>
    </source>
</evidence>
<keyword evidence="2" id="KW-0812">Transmembrane</keyword>
<feature type="transmembrane region" description="Helical" evidence="2">
    <location>
        <begin position="12"/>
        <end position="32"/>
    </location>
</feature>
<dbReference type="Gene3D" id="3.30.479.30">
    <property type="entry name" value="Band 7 domain"/>
    <property type="match status" value="1"/>
</dbReference>
<evidence type="ECO:0000313" key="4">
    <source>
        <dbReference type="Proteomes" id="UP001153069"/>
    </source>
</evidence>
<feature type="region of interest" description="Disordered" evidence="1">
    <location>
        <begin position="264"/>
        <end position="302"/>
    </location>
</feature>
<reference evidence="3" key="1">
    <citation type="submission" date="2020-06" db="EMBL/GenBank/DDBJ databases">
        <authorList>
            <consortium name="Plant Systems Biology data submission"/>
        </authorList>
    </citation>
    <scope>NUCLEOTIDE SEQUENCE</scope>
    <source>
        <strain evidence="3">D6</strain>
    </source>
</reference>
<dbReference type="EMBL" id="CAICTM010000251">
    <property type="protein sequence ID" value="CAB9506050.1"/>
    <property type="molecule type" value="Genomic_DNA"/>
</dbReference>
<comment type="caution">
    <text evidence="3">The sequence shown here is derived from an EMBL/GenBank/DDBJ whole genome shotgun (WGS) entry which is preliminary data.</text>
</comment>